<dbReference type="AlphaFoldDB" id="A0A7R9G8N9"/>
<evidence type="ECO:0000256" key="4">
    <source>
        <dbReference type="ARBA" id="ARBA00023136"/>
    </source>
</evidence>
<dbReference type="Gene3D" id="1.20.1540.10">
    <property type="entry name" value="Rhomboid-like"/>
    <property type="match status" value="1"/>
</dbReference>
<evidence type="ECO:0000256" key="1">
    <source>
        <dbReference type="ARBA" id="ARBA00004141"/>
    </source>
</evidence>
<dbReference type="EMBL" id="OA882147">
    <property type="protein sequence ID" value="CAD7273262.1"/>
    <property type="molecule type" value="Genomic_DNA"/>
</dbReference>
<sequence>MAVDMRSVNKNLSFILPQLRALWLNTSLFVRVLCVVIVFAYFLSYSENAVAAISITPAYFFPPHFRVWTIFSCFFLEFHLWEVLVDIVTLVLCGKLIEPLWGATEMLTFFGIVNVAVAVASSAFYLVLYSFLFNPELLFDIRIHGLSGYIAAVTVCVKQVIPDQVVMKTPVTKITNRNVPLGLLIIAIILYVLGLVEGTYPVMFGFGLVSSWIYLRFYQHHSNGTKGDMAENFAFATFFPNVIQPPVAVFCRLVFDALVRIKVCGKPVRRYDVAGPSSITITLPGMDTQDAERRRQKALKALNERLGRVESPTTWPSIVDGPGEDARDDTPLLPVHEVRTPSPSEPEIIIVSPKDTENAAPS</sequence>
<feature type="transmembrane region" description="Helical" evidence="6">
    <location>
        <begin position="137"/>
        <end position="157"/>
    </location>
</feature>
<evidence type="ECO:0000313" key="7">
    <source>
        <dbReference type="EMBL" id="CAD7273262.1"/>
    </source>
</evidence>
<dbReference type="InterPro" id="IPR013861">
    <property type="entry name" value="TMEM115/Pdh1/Rbl19"/>
</dbReference>
<dbReference type="SMART" id="SM01160">
    <property type="entry name" value="DUF1751"/>
    <property type="match status" value="1"/>
</dbReference>
<dbReference type="EMBL" id="CAJPEX010000110">
    <property type="protein sequence ID" value="CAG0913414.1"/>
    <property type="molecule type" value="Genomic_DNA"/>
</dbReference>
<dbReference type="FunFam" id="1.20.1540.10:FF:000004">
    <property type="entry name" value="Transmembrane protein 115"/>
    <property type="match status" value="1"/>
</dbReference>
<evidence type="ECO:0000256" key="5">
    <source>
        <dbReference type="SAM" id="MobiDB-lite"/>
    </source>
</evidence>
<evidence type="ECO:0000256" key="3">
    <source>
        <dbReference type="ARBA" id="ARBA00022989"/>
    </source>
</evidence>
<accession>A0A7R9G8N9</accession>
<keyword evidence="4 6" id="KW-0472">Membrane</keyword>
<keyword evidence="2 6" id="KW-0812">Transmembrane</keyword>
<feature type="transmembrane region" description="Helical" evidence="6">
    <location>
        <begin position="21"/>
        <end position="45"/>
    </location>
</feature>
<keyword evidence="8" id="KW-1185">Reference proteome</keyword>
<dbReference type="GO" id="GO:0005794">
    <property type="term" value="C:Golgi apparatus"/>
    <property type="evidence" value="ECO:0007669"/>
    <property type="project" value="TreeGrafter"/>
</dbReference>
<organism evidence="7">
    <name type="scientific">Notodromas monacha</name>
    <dbReference type="NCBI Taxonomy" id="399045"/>
    <lineage>
        <taxon>Eukaryota</taxon>
        <taxon>Metazoa</taxon>
        <taxon>Ecdysozoa</taxon>
        <taxon>Arthropoda</taxon>
        <taxon>Crustacea</taxon>
        <taxon>Oligostraca</taxon>
        <taxon>Ostracoda</taxon>
        <taxon>Podocopa</taxon>
        <taxon>Podocopida</taxon>
        <taxon>Cypridocopina</taxon>
        <taxon>Cypridoidea</taxon>
        <taxon>Cyprididae</taxon>
        <taxon>Notodromas</taxon>
    </lineage>
</organism>
<evidence type="ECO:0000313" key="8">
    <source>
        <dbReference type="Proteomes" id="UP000678499"/>
    </source>
</evidence>
<proteinExistence type="predicted"/>
<keyword evidence="3 6" id="KW-1133">Transmembrane helix</keyword>
<feature type="transmembrane region" description="Helical" evidence="6">
    <location>
        <begin position="106"/>
        <end position="131"/>
    </location>
</feature>
<dbReference type="GO" id="GO:0006890">
    <property type="term" value="P:retrograde vesicle-mediated transport, Golgi to endoplasmic reticulum"/>
    <property type="evidence" value="ECO:0007669"/>
    <property type="project" value="InterPro"/>
</dbReference>
<dbReference type="SUPFAM" id="SSF144091">
    <property type="entry name" value="Rhomboid-like"/>
    <property type="match status" value="1"/>
</dbReference>
<protein>
    <recommendedName>
        <fullName evidence="9">Transmembrane protein 115</fullName>
    </recommendedName>
</protein>
<dbReference type="OrthoDB" id="73612at2759"/>
<dbReference type="InterPro" id="IPR035952">
    <property type="entry name" value="Rhomboid-like_sf"/>
</dbReference>
<name>A0A7R9G8N9_9CRUS</name>
<feature type="region of interest" description="Disordered" evidence="5">
    <location>
        <begin position="312"/>
        <end position="347"/>
    </location>
</feature>
<evidence type="ECO:0000256" key="2">
    <source>
        <dbReference type="ARBA" id="ARBA00022692"/>
    </source>
</evidence>
<feature type="transmembrane region" description="Helical" evidence="6">
    <location>
        <begin position="178"/>
        <end position="196"/>
    </location>
</feature>
<comment type="subcellular location">
    <subcellularLocation>
        <location evidence="1">Membrane</location>
        <topology evidence="1">Multi-pass membrane protein</topology>
    </subcellularLocation>
</comment>
<dbReference type="GO" id="GO:0016020">
    <property type="term" value="C:membrane"/>
    <property type="evidence" value="ECO:0007669"/>
    <property type="project" value="UniProtKB-SubCell"/>
</dbReference>
<dbReference type="PANTHER" id="PTHR13377">
    <property type="entry name" value="PLACENTAL PROTEIN 6"/>
    <property type="match status" value="1"/>
</dbReference>
<feature type="transmembrane region" description="Helical" evidence="6">
    <location>
        <begin position="65"/>
        <end position="94"/>
    </location>
</feature>
<dbReference type="Pfam" id="PF08551">
    <property type="entry name" value="DUF1751"/>
    <property type="match status" value="1"/>
</dbReference>
<evidence type="ECO:0008006" key="9">
    <source>
        <dbReference type="Google" id="ProtNLM"/>
    </source>
</evidence>
<dbReference type="PANTHER" id="PTHR13377:SF3">
    <property type="entry name" value="TRANSMEMBRANE PROTEIN 115"/>
    <property type="match status" value="1"/>
</dbReference>
<reference evidence="7" key="1">
    <citation type="submission" date="2020-11" db="EMBL/GenBank/DDBJ databases">
        <authorList>
            <person name="Tran Van P."/>
        </authorList>
    </citation>
    <scope>NUCLEOTIDE SEQUENCE</scope>
</reference>
<dbReference type="Proteomes" id="UP000678499">
    <property type="component" value="Unassembled WGS sequence"/>
</dbReference>
<gene>
    <name evidence="7" type="ORF">NMOB1V02_LOCUS1161</name>
</gene>
<evidence type="ECO:0000256" key="6">
    <source>
        <dbReference type="SAM" id="Phobius"/>
    </source>
</evidence>